<evidence type="ECO:0000313" key="2">
    <source>
        <dbReference type="Proteomes" id="UP000018948"/>
    </source>
</evidence>
<dbReference type="EMBL" id="ANIY01002205">
    <property type="protein sequence ID" value="ETP42490.1"/>
    <property type="molecule type" value="Genomic_DNA"/>
</dbReference>
<gene>
    <name evidence="1" type="ORF">F442_10612</name>
</gene>
<dbReference type="AlphaFoldDB" id="W2Z5Y8"/>
<comment type="caution">
    <text evidence="1">The sequence shown here is derived from an EMBL/GenBank/DDBJ whole genome shotgun (WGS) entry which is preliminary data.</text>
</comment>
<proteinExistence type="predicted"/>
<name>W2Z5Y8_PHYNI</name>
<feature type="non-terminal residue" evidence="1">
    <location>
        <position position="1"/>
    </location>
</feature>
<protein>
    <submittedName>
        <fullName evidence="1">Uncharacterized protein</fullName>
    </submittedName>
</protein>
<evidence type="ECO:0000313" key="1">
    <source>
        <dbReference type="EMBL" id="ETP42490.1"/>
    </source>
</evidence>
<reference evidence="1 2" key="1">
    <citation type="submission" date="2013-11" db="EMBL/GenBank/DDBJ databases">
        <title>The Genome Sequence of Phytophthora parasitica P10297.</title>
        <authorList>
            <consortium name="The Broad Institute Genomics Platform"/>
            <person name="Russ C."/>
            <person name="Tyler B."/>
            <person name="Panabieres F."/>
            <person name="Shan W."/>
            <person name="Tripathy S."/>
            <person name="Grunwald N."/>
            <person name="Machado M."/>
            <person name="Johnson C.S."/>
            <person name="Walker B."/>
            <person name="Young S.K."/>
            <person name="Zeng Q."/>
            <person name="Gargeya S."/>
            <person name="Fitzgerald M."/>
            <person name="Haas B."/>
            <person name="Abouelleil A."/>
            <person name="Allen A.W."/>
            <person name="Alvarado L."/>
            <person name="Arachchi H.M."/>
            <person name="Berlin A.M."/>
            <person name="Chapman S.B."/>
            <person name="Gainer-Dewar J."/>
            <person name="Goldberg J."/>
            <person name="Griggs A."/>
            <person name="Gujja S."/>
            <person name="Hansen M."/>
            <person name="Howarth C."/>
            <person name="Imamovic A."/>
            <person name="Ireland A."/>
            <person name="Larimer J."/>
            <person name="McCowan C."/>
            <person name="Murphy C."/>
            <person name="Pearson M."/>
            <person name="Poon T.W."/>
            <person name="Priest M."/>
            <person name="Roberts A."/>
            <person name="Saif S."/>
            <person name="Shea T."/>
            <person name="Sisk P."/>
            <person name="Sykes S."/>
            <person name="Wortman J."/>
            <person name="Nusbaum C."/>
            <person name="Birren B."/>
        </authorList>
    </citation>
    <scope>NUCLEOTIDE SEQUENCE [LARGE SCALE GENOMIC DNA]</scope>
    <source>
        <strain evidence="1 2">P10297</strain>
    </source>
</reference>
<dbReference type="Proteomes" id="UP000018948">
    <property type="component" value="Unassembled WGS sequence"/>
</dbReference>
<accession>W2Z5Y8</accession>
<organism evidence="1 2">
    <name type="scientific">Phytophthora nicotianae P10297</name>
    <dbReference type="NCBI Taxonomy" id="1317064"/>
    <lineage>
        <taxon>Eukaryota</taxon>
        <taxon>Sar</taxon>
        <taxon>Stramenopiles</taxon>
        <taxon>Oomycota</taxon>
        <taxon>Peronosporomycetes</taxon>
        <taxon>Peronosporales</taxon>
        <taxon>Peronosporaceae</taxon>
        <taxon>Phytophthora</taxon>
    </lineage>
</organism>
<sequence>HHRGGRRGEGGFTTIIITIKTWAGEGAERHASIHRTVRCVCSSLHAPGYLDCGNCRVEVVKRFDVYNGVKSDKLKGRGIETSGRHCSVPYETSDADENVWLVNMMEISVTFDLKPTSKLSSDFHDKRSRAFGRHDTAESASQAFGLRLPS</sequence>